<keyword evidence="6" id="KW-0539">Nucleus</keyword>
<dbReference type="InterPro" id="IPR027145">
    <property type="entry name" value="PWP2"/>
</dbReference>
<evidence type="ECO:0000256" key="3">
    <source>
        <dbReference type="ARBA" id="ARBA00022553"/>
    </source>
</evidence>
<dbReference type="GO" id="GO:0000028">
    <property type="term" value="P:ribosomal small subunit assembly"/>
    <property type="evidence" value="ECO:0007669"/>
    <property type="project" value="TreeGrafter"/>
</dbReference>
<keyword evidence="3" id="KW-0597">Phosphoprotein</keyword>
<feature type="repeat" description="WD" evidence="7">
    <location>
        <begin position="185"/>
        <end position="217"/>
    </location>
</feature>
<evidence type="ECO:0000256" key="6">
    <source>
        <dbReference type="ARBA" id="ARBA00023242"/>
    </source>
</evidence>
<dbReference type="GO" id="GO:0032040">
    <property type="term" value="C:small-subunit processome"/>
    <property type="evidence" value="ECO:0007669"/>
    <property type="project" value="UniProtKB-ARBA"/>
</dbReference>
<comment type="subcellular location">
    <subcellularLocation>
        <location evidence="1">Nucleus</location>
        <location evidence="1">Nucleolus</location>
    </subcellularLocation>
</comment>
<feature type="repeat" description="WD" evidence="7">
    <location>
        <begin position="390"/>
        <end position="431"/>
    </location>
</feature>
<dbReference type="RefSeq" id="XP_007313884.1">
    <property type="nucleotide sequence ID" value="XM_007313822.1"/>
</dbReference>
<dbReference type="SMART" id="SM00320">
    <property type="entry name" value="WD40"/>
    <property type="match status" value="13"/>
</dbReference>
<evidence type="ECO:0000256" key="2">
    <source>
        <dbReference type="ARBA" id="ARBA00010226"/>
    </source>
</evidence>
<feature type="repeat" description="WD" evidence="7">
    <location>
        <begin position="476"/>
        <end position="510"/>
    </location>
</feature>
<dbReference type="PROSITE" id="PS50294">
    <property type="entry name" value="WD_REPEATS_REGION"/>
    <property type="match status" value="5"/>
</dbReference>
<dbReference type="InterPro" id="IPR001680">
    <property type="entry name" value="WD40_rpt"/>
</dbReference>
<dbReference type="Proteomes" id="UP000008064">
    <property type="component" value="Unassembled WGS sequence"/>
</dbReference>
<name>F8NH00_SERL9</name>
<evidence type="ECO:0000256" key="4">
    <source>
        <dbReference type="ARBA" id="ARBA00022574"/>
    </source>
</evidence>
<feature type="domain" description="Small-subunit processome Utp12" evidence="9">
    <location>
        <begin position="758"/>
        <end position="862"/>
    </location>
</feature>
<feature type="region of interest" description="Disordered" evidence="8">
    <location>
        <begin position="224"/>
        <end position="244"/>
    </location>
</feature>
<dbReference type="InterPro" id="IPR011047">
    <property type="entry name" value="Quinoprotein_ADH-like_sf"/>
</dbReference>
<dbReference type="PANTHER" id="PTHR19858:SF0">
    <property type="entry name" value="PERIODIC TRYPTOPHAN PROTEIN 2 HOMOLOG"/>
    <property type="match status" value="1"/>
</dbReference>
<dbReference type="EMBL" id="GL945429">
    <property type="protein sequence ID" value="EGO29642.1"/>
    <property type="molecule type" value="Genomic_DNA"/>
</dbReference>
<dbReference type="FunFam" id="2.130.10.10:FF:000938">
    <property type="entry name" value="Probable periodic tryptophan protein PWP2"/>
    <property type="match status" value="1"/>
</dbReference>
<keyword evidence="5" id="KW-0677">Repeat</keyword>
<dbReference type="SUPFAM" id="SSF50998">
    <property type="entry name" value="Quinoprotein alcohol dehydrogenase-like"/>
    <property type="match status" value="1"/>
</dbReference>
<reference evidence="10" key="1">
    <citation type="submission" date="2011-04" db="EMBL/GenBank/DDBJ databases">
        <title>Evolution of plant cell wall degrading machinery underlies the functional diversity of forest fungi.</title>
        <authorList>
            <consortium name="US DOE Joint Genome Institute (JGI-PGF)"/>
            <person name="Eastwood D.C."/>
            <person name="Floudas D."/>
            <person name="Binder M."/>
            <person name="Majcherczyk A."/>
            <person name="Schneider P."/>
            <person name="Aerts A."/>
            <person name="Asiegbu F.O."/>
            <person name="Baker S.E."/>
            <person name="Barry K."/>
            <person name="Bendiksby M."/>
            <person name="Blumentritt M."/>
            <person name="Coutinho P.M."/>
            <person name="Cullen D."/>
            <person name="Cullen D."/>
            <person name="Gathman A."/>
            <person name="Goodell B."/>
            <person name="Henrissat B."/>
            <person name="Ihrmark K."/>
            <person name="Kauserud H."/>
            <person name="Kohler A."/>
            <person name="LaButti K."/>
            <person name="Lapidus A."/>
            <person name="Lavin J.L."/>
            <person name="Lee Y.-H."/>
            <person name="Lindquist E."/>
            <person name="Lilly W."/>
            <person name="Lucas S."/>
            <person name="Morin E."/>
            <person name="Murat C."/>
            <person name="Oguiza J.A."/>
            <person name="Park J."/>
            <person name="Pisabarro A.G."/>
            <person name="Riley R."/>
            <person name="Rosling A."/>
            <person name="Salamov A."/>
            <person name="Schmidt O."/>
            <person name="Schmutz J."/>
            <person name="Skrede I."/>
            <person name="Stenlid J."/>
            <person name="Wiebenga A."/>
            <person name="Xie X."/>
            <person name="Kues U."/>
            <person name="Hibbett D.S."/>
            <person name="Hoffmeister D."/>
            <person name="Hogberg N."/>
            <person name="Martin F."/>
            <person name="Grigoriev I.V."/>
            <person name="Watkinson S.C."/>
        </authorList>
    </citation>
    <scope>NUCLEOTIDE SEQUENCE</scope>
    <source>
        <strain evidence="10">S7.9</strain>
    </source>
</reference>
<feature type="repeat" description="WD" evidence="7">
    <location>
        <begin position="348"/>
        <end position="389"/>
    </location>
</feature>
<dbReference type="OrthoDB" id="3142434at2759"/>
<gene>
    <name evidence="10" type="ORF">SERLADRAFT_445422</name>
</gene>
<accession>F8NH00</accession>
<evidence type="ECO:0000256" key="8">
    <source>
        <dbReference type="SAM" id="MobiDB-lite"/>
    </source>
</evidence>
<dbReference type="GO" id="GO:0034388">
    <property type="term" value="C:Pwp2p-containing subcomplex of 90S preribosome"/>
    <property type="evidence" value="ECO:0007669"/>
    <property type="project" value="TreeGrafter"/>
</dbReference>
<dbReference type="AlphaFoldDB" id="F8NH00"/>
<protein>
    <recommendedName>
        <fullName evidence="9">Small-subunit processome Utp12 domain-containing protein</fullName>
    </recommendedName>
</protein>
<dbReference type="InterPro" id="IPR011044">
    <property type="entry name" value="Quino_amine_DH_bsu"/>
</dbReference>
<evidence type="ECO:0000256" key="5">
    <source>
        <dbReference type="ARBA" id="ARBA00022737"/>
    </source>
</evidence>
<dbReference type="GeneID" id="18816196"/>
<dbReference type="SUPFAM" id="SSF50969">
    <property type="entry name" value="YVTN repeat-like/Quinoprotein amine dehydrogenase"/>
    <property type="match status" value="1"/>
</dbReference>
<comment type="similarity">
    <text evidence="2">Belongs to the WD repeat PWP2 family.</text>
</comment>
<dbReference type="Gene3D" id="2.130.10.10">
    <property type="entry name" value="YVTN repeat-like/Quinoprotein amine dehydrogenase"/>
    <property type="match status" value="3"/>
</dbReference>
<dbReference type="Pfam" id="PF00400">
    <property type="entry name" value="WD40"/>
    <property type="match status" value="6"/>
</dbReference>
<dbReference type="FunFam" id="2.130.10.10:FF:000602">
    <property type="entry name" value="Periodic tryptophan protein 2"/>
    <property type="match status" value="1"/>
</dbReference>
<evidence type="ECO:0000259" key="9">
    <source>
        <dbReference type="Pfam" id="PF04003"/>
    </source>
</evidence>
<dbReference type="InterPro" id="IPR015943">
    <property type="entry name" value="WD40/YVTN_repeat-like_dom_sf"/>
</dbReference>
<dbReference type="GO" id="GO:0000462">
    <property type="term" value="P:maturation of SSU-rRNA from tricistronic rRNA transcript (SSU-rRNA, 5.8S rRNA, LSU-rRNA)"/>
    <property type="evidence" value="ECO:0007669"/>
    <property type="project" value="TreeGrafter"/>
</dbReference>
<dbReference type="KEGG" id="sla:SERLADRAFT_445422"/>
<proteinExistence type="inferred from homology"/>
<evidence type="ECO:0000313" key="10">
    <source>
        <dbReference type="EMBL" id="EGO29642.1"/>
    </source>
</evidence>
<dbReference type="InterPro" id="IPR007148">
    <property type="entry name" value="SSU_processome_Utp12"/>
</dbReference>
<keyword evidence="4 7" id="KW-0853">WD repeat</keyword>
<sequence length="878" mass="97191">MKANYKFSNVCGTVYRQGNVLFTPDGNSLLSPVGNRVSVFDLLNNKSYTLPVENRKNIAAIALSPDSNVLITVDEDGRALLINFRRGIVLHHFNFQKPVKDIQFSPDGKYIAVTHDSHVQVWHTPNHLAREFAPFNLHRTYTGHHDEVLSIRWSPDSKCFLTTSRDMTARLFTLDPLEGFRPKTFAGHRDTVLGAYFSANGQTIYTVSRDGAVFTWKAKVMDQDMDTDDESPPVPSTSNGKVQRGSTNAIATTRWGVHERHYFNLANTKVVCTTFHPTSNLLVVGFSTGVFGLWEMPAFTNLHTLSISQEKISSVAVNPSGEWLAFGARKLGQLLVWEWQSESYILKQQGHYFDMNTLAYTPDGQTIATGGDDGKVKVWSVHTGFCFVTFSEHSAPISEVAFAKNGQVLFSASLDGTVRAFDLVRYRNFRTFTSPKPAQFSCLAVDPSGEVVAAGSSDSFEVFLWSVQTGTLLDILTGHEGPVSALAFSPAGDSQLASASWDRTVRVWSVFGRSRAVEPFTLNSDALALAFRPDGKEFAASTLDGQVMFFDVKEGKQTNVIEGRKDVAGGRKADDRMAAANSSSGKAFTSLAYTADGSCLLAGGNSKYVVLYDVRGGEGVMMKRFQISQNLSLDGTEEFLDSRKINSAGINTDLIDDRGDASDLEDRMDTTLPGATRGAGDMSVRKYRQEARTKCVRFSPTGRAWAGASTEGLIIYSLDDTVTFDPFDLTIDLTPQAVLSVLGEKEFLKALVLAFRLNERPLIQRVYEAVPRGDVRLLARQMPVVYVPQLLRFVAEHLDRSPHLEFDLLWVQALMMAHGRYLKDRSGEHAAILRTVQKSLGNVEESISKLCDENSSTMNFLLDQMRLTKRKDDVMLES</sequence>
<organism>
    <name type="scientific">Serpula lacrymans var. lacrymans (strain S7.9)</name>
    <name type="common">Dry rot fungus</name>
    <dbReference type="NCBI Taxonomy" id="578457"/>
    <lineage>
        <taxon>Eukaryota</taxon>
        <taxon>Fungi</taxon>
        <taxon>Dikarya</taxon>
        <taxon>Basidiomycota</taxon>
        <taxon>Agaricomycotina</taxon>
        <taxon>Agaricomycetes</taxon>
        <taxon>Agaricomycetidae</taxon>
        <taxon>Boletales</taxon>
        <taxon>Coniophorineae</taxon>
        <taxon>Serpulaceae</taxon>
        <taxon>Serpula</taxon>
    </lineage>
</organism>
<evidence type="ECO:0000256" key="7">
    <source>
        <dbReference type="PROSITE-ProRule" id="PRU00221"/>
    </source>
</evidence>
<dbReference type="CDD" id="cd00200">
    <property type="entry name" value="WD40"/>
    <property type="match status" value="2"/>
</dbReference>
<evidence type="ECO:0000256" key="1">
    <source>
        <dbReference type="ARBA" id="ARBA00004604"/>
    </source>
</evidence>
<dbReference type="HOGENOM" id="CLU_010458_0_0_1"/>
<feature type="repeat" description="WD" evidence="7">
    <location>
        <begin position="141"/>
        <end position="175"/>
    </location>
</feature>
<dbReference type="PANTHER" id="PTHR19858">
    <property type="entry name" value="WD40 REPEAT PROTEIN"/>
    <property type="match status" value="1"/>
</dbReference>
<dbReference type="PROSITE" id="PS50082">
    <property type="entry name" value="WD_REPEATS_2"/>
    <property type="match status" value="5"/>
</dbReference>
<dbReference type="Pfam" id="PF04003">
    <property type="entry name" value="Utp12"/>
    <property type="match status" value="1"/>
</dbReference>